<feature type="domain" description="Helix-turn-helix" evidence="2">
    <location>
        <begin position="30"/>
        <end position="79"/>
    </location>
</feature>
<proteinExistence type="predicted"/>
<dbReference type="RefSeq" id="WP_301642791.1">
    <property type="nucleotide sequence ID" value="NZ_CP098494.1"/>
</dbReference>
<dbReference type="EMBL" id="CP098494">
    <property type="protein sequence ID" value="USA62438.1"/>
    <property type="molecule type" value="Genomic_DNA"/>
</dbReference>
<dbReference type="Pfam" id="PF12728">
    <property type="entry name" value="HTH_17"/>
    <property type="match status" value="1"/>
</dbReference>
<evidence type="ECO:0000256" key="1">
    <source>
        <dbReference type="SAM" id="MobiDB-lite"/>
    </source>
</evidence>
<accession>A0ABY4UAC7</accession>
<evidence type="ECO:0000313" key="3">
    <source>
        <dbReference type="EMBL" id="USA62438.1"/>
    </source>
</evidence>
<dbReference type="NCBIfam" id="TIGR01764">
    <property type="entry name" value="excise"/>
    <property type="match status" value="1"/>
</dbReference>
<dbReference type="InterPro" id="IPR010093">
    <property type="entry name" value="SinI_DNA-bd"/>
</dbReference>
<sequence>MKGPTGMPSAGTTDHLREQRQRQTIEPIVMRVPEACRYLGIGRSSLYVLIGEGEVEVIKLGRSTLVLTASLRSLVERRRKPEDDPAARMEQ</sequence>
<reference evidence="3 4" key="1">
    <citation type="submission" date="2022-06" db="EMBL/GenBank/DDBJ databases">
        <authorList>
            <person name="Liu G."/>
        </authorList>
    </citation>
    <scope>NUCLEOTIDE SEQUENCE [LARGE SCALE GENOMIC DNA]</scope>
    <source>
        <strain evidence="3 4">E4</strain>
    </source>
</reference>
<gene>
    <name evidence="3" type="ORF">NCF85_05550</name>
</gene>
<protein>
    <submittedName>
        <fullName evidence="3">Helix-turn-helix domain-containing protein</fullName>
    </submittedName>
</protein>
<evidence type="ECO:0000313" key="4">
    <source>
        <dbReference type="Proteomes" id="UP001056619"/>
    </source>
</evidence>
<name>A0ABY4UAC7_9SPHN</name>
<feature type="region of interest" description="Disordered" evidence="1">
    <location>
        <begin position="1"/>
        <end position="25"/>
    </location>
</feature>
<organism evidence="3 4">
    <name type="scientific">Qipengyuania citrea</name>
    <dbReference type="NCBI Taxonomy" id="225971"/>
    <lineage>
        <taxon>Bacteria</taxon>
        <taxon>Pseudomonadati</taxon>
        <taxon>Pseudomonadota</taxon>
        <taxon>Alphaproteobacteria</taxon>
        <taxon>Sphingomonadales</taxon>
        <taxon>Erythrobacteraceae</taxon>
        <taxon>Qipengyuania</taxon>
    </lineage>
</organism>
<keyword evidence="4" id="KW-1185">Reference proteome</keyword>
<dbReference type="Proteomes" id="UP001056619">
    <property type="component" value="Chromosome"/>
</dbReference>
<dbReference type="InterPro" id="IPR041657">
    <property type="entry name" value="HTH_17"/>
</dbReference>
<evidence type="ECO:0000259" key="2">
    <source>
        <dbReference type="Pfam" id="PF12728"/>
    </source>
</evidence>
<feature type="compositionally biased region" description="Basic and acidic residues" evidence="1">
    <location>
        <begin position="14"/>
        <end position="23"/>
    </location>
</feature>